<dbReference type="SMART" id="SM00360">
    <property type="entry name" value="RRM"/>
    <property type="match status" value="1"/>
</dbReference>
<evidence type="ECO:0000313" key="4">
    <source>
        <dbReference type="EMBL" id="CAE0406402.1"/>
    </source>
</evidence>
<accession>A0A7S3P5E3</accession>
<organism evidence="4">
    <name type="scientific">Amphora coffeiformis</name>
    <dbReference type="NCBI Taxonomy" id="265554"/>
    <lineage>
        <taxon>Eukaryota</taxon>
        <taxon>Sar</taxon>
        <taxon>Stramenopiles</taxon>
        <taxon>Ochrophyta</taxon>
        <taxon>Bacillariophyta</taxon>
        <taxon>Bacillariophyceae</taxon>
        <taxon>Bacillariophycidae</taxon>
        <taxon>Thalassiophysales</taxon>
        <taxon>Catenulaceae</taxon>
        <taxon>Amphora</taxon>
    </lineage>
</organism>
<keyword evidence="1" id="KW-0694">RNA-binding</keyword>
<dbReference type="SUPFAM" id="SSF54928">
    <property type="entry name" value="RNA-binding domain, RBD"/>
    <property type="match status" value="1"/>
</dbReference>
<dbReference type="InterPro" id="IPR012677">
    <property type="entry name" value="Nucleotide-bd_a/b_plait_sf"/>
</dbReference>
<dbReference type="PROSITE" id="PS50102">
    <property type="entry name" value="RRM"/>
    <property type="match status" value="1"/>
</dbReference>
<protein>
    <recommendedName>
        <fullName evidence="3">RRM domain-containing protein</fullName>
    </recommendedName>
</protein>
<dbReference type="EMBL" id="HBIM01005012">
    <property type="protein sequence ID" value="CAE0406402.1"/>
    <property type="molecule type" value="Transcribed_RNA"/>
</dbReference>
<evidence type="ECO:0000256" key="2">
    <source>
        <dbReference type="SAM" id="MobiDB-lite"/>
    </source>
</evidence>
<feature type="domain" description="RRM" evidence="3">
    <location>
        <begin position="406"/>
        <end position="489"/>
    </location>
</feature>
<reference evidence="4" key="1">
    <citation type="submission" date="2021-01" db="EMBL/GenBank/DDBJ databases">
        <authorList>
            <person name="Corre E."/>
            <person name="Pelletier E."/>
            <person name="Niang G."/>
            <person name="Scheremetjew M."/>
            <person name="Finn R."/>
            <person name="Kale V."/>
            <person name="Holt S."/>
            <person name="Cochrane G."/>
            <person name="Meng A."/>
            <person name="Brown T."/>
            <person name="Cohen L."/>
        </authorList>
    </citation>
    <scope>NUCLEOTIDE SEQUENCE</scope>
    <source>
        <strain evidence="4">CCMP127</strain>
    </source>
</reference>
<gene>
    <name evidence="4" type="ORF">ACOF00016_LOCUS4279</name>
</gene>
<sequence>VEFTKSDLAQRPMWDSSWAKAMEELSREMDAAADGSFQSMSLQDSEDEDDDDDDGDGGDDDEMMGDDRQERKFRYDGMDPEEWYFEGSADVIEAVARDDLPEEVGTFGSPPEIRNEVVELAPHGPGLDGFLQAMIDHPTDYARVSMLKQHPAGQREPKPDFPKNRQPHPPLEFVEGHKRFLYVTGLPTLMVNGEEGDLDNPVHRSFLEKLVARLVNVDSTRVWPVNRTSAFVGFFSPRSMADALKAGPTEPVLSMLPHVALLSTLEDTKNPFPDTERDQVVQLNQMPAGHSPSSLLRTLFPPDSELETVYGSHLDASKDVYFLSSTRVLLRFSSAEEASAAISSRLWEERLEDVGLYPVRFFRARRELIHAGFTGPVKDDEVRVMGPRLIVDGDMPSKDFFLSHPRCLHVRNLDPVSTTPEMLTELFQPYSEMPRQLGSIEQVTCEEGMPTDRAYIGFDLPGEAEACIKACKGVIKTGDRKLFVRLVDDRIVPHQPRYQAEKRPARSVEELWDDLNNWEKYVDPADVEYLEKHGVSKVVIDEALRRIRRSNKTFGPLDNALRSEALKPQTSSGQLYQELVVMYIQTLKECVATPDNVGPMYEALHMPNEPIDLSIFDEWEKKKATIEESRVRPS</sequence>
<feature type="compositionally biased region" description="Acidic residues" evidence="2">
    <location>
        <begin position="44"/>
        <end position="64"/>
    </location>
</feature>
<feature type="non-terminal residue" evidence="4">
    <location>
        <position position="1"/>
    </location>
</feature>
<evidence type="ECO:0000256" key="1">
    <source>
        <dbReference type="PROSITE-ProRule" id="PRU00176"/>
    </source>
</evidence>
<dbReference type="AlphaFoldDB" id="A0A7S3P5E3"/>
<evidence type="ECO:0000259" key="3">
    <source>
        <dbReference type="PROSITE" id="PS50102"/>
    </source>
</evidence>
<dbReference type="InterPro" id="IPR035979">
    <property type="entry name" value="RBD_domain_sf"/>
</dbReference>
<feature type="region of interest" description="Disordered" evidence="2">
    <location>
        <begin position="25"/>
        <end position="71"/>
    </location>
</feature>
<dbReference type="GO" id="GO:0003723">
    <property type="term" value="F:RNA binding"/>
    <property type="evidence" value="ECO:0007669"/>
    <property type="project" value="UniProtKB-UniRule"/>
</dbReference>
<dbReference type="CDD" id="cd00590">
    <property type="entry name" value="RRM_SF"/>
    <property type="match status" value="1"/>
</dbReference>
<proteinExistence type="predicted"/>
<dbReference type="InterPro" id="IPR000504">
    <property type="entry name" value="RRM_dom"/>
</dbReference>
<dbReference type="Gene3D" id="3.30.70.330">
    <property type="match status" value="1"/>
</dbReference>
<name>A0A7S3P5E3_9STRA</name>